<protein>
    <submittedName>
        <fullName evidence="2">Uncharacterized protein</fullName>
    </submittedName>
</protein>
<feature type="compositionally biased region" description="Low complexity" evidence="1">
    <location>
        <begin position="169"/>
        <end position="183"/>
    </location>
</feature>
<feature type="region of interest" description="Disordered" evidence="1">
    <location>
        <begin position="341"/>
        <end position="361"/>
    </location>
</feature>
<evidence type="ECO:0000313" key="3">
    <source>
        <dbReference type="Proteomes" id="UP000016934"/>
    </source>
</evidence>
<dbReference type="KEGG" id="bsc:COCSADRAFT_161445"/>
<reference evidence="2 3" key="1">
    <citation type="journal article" date="2012" name="PLoS Pathog.">
        <title>Diverse lifestyles and strategies of plant pathogenesis encoded in the genomes of eighteen Dothideomycetes fungi.</title>
        <authorList>
            <person name="Ohm R.A."/>
            <person name="Feau N."/>
            <person name="Henrissat B."/>
            <person name="Schoch C.L."/>
            <person name="Horwitz B.A."/>
            <person name="Barry K.W."/>
            <person name="Condon B.J."/>
            <person name="Copeland A.C."/>
            <person name="Dhillon B."/>
            <person name="Glaser F."/>
            <person name="Hesse C.N."/>
            <person name="Kosti I."/>
            <person name="LaButti K."/>
            <person name="Lindquist E.A."/>
            <person name="Lucas S."/>
            <person name="Salamov A.A."/>
            <person name="Bradshaw R.E."/>
            <person name="Ciuffetti L."/>
            <person name="Hamelin R.C."/>
            <person name="Kema G.H.J."/>
            <person name="Lawrence C."/>
            <person name="Scott J.A."/>
            <person name="Spatafora J.W."/>
            <person name="Turgeon B.G."/>
            <person name="de Wit P.J.G.M."/>
            <person name="Zhong S."/>
            <person name="Goodwin S.B."/>
            <person name="Grigoriev I.V."/>
        </authorList>
    </citation>
    <scope>NUCLEOTIDE SEQUENCE [LARGE SCALE GENOMIC DNA]</scope>
    <source>
        <strain evidence="3">ND90Pr / ATCC 201652</strain>
    </source>
</reference>
<name>M2SKQ8_COCSN</name>
<evidence type="ECO:0000313" key="2">
    <source>
        <dbReference type="EMBL" id="EMD62895.1"/>
    </source>
</evidence>
<dbReference type="EMBL" id="KB445645">
    <property type="protein sequence ID" value="EMD62895.1"/>
    <property type="molecule type" value="Genomic_DNA"/>
</dbReference>
<dbReference type="GeneID" id="19132102"/>
<organism evidence="2 3">
    <name type="scientific">Cochliobolus sativus (strain ND90Pr / ATCC 201652)</name>
    <name type="common">Common root rot and spot blotch fungus</name>
    <name type="synonym">Bipolaris sorokiniana</name>
    <dbReference type="NCBI Taxonomy" id="665912"/>
    <lineage>
        <taxon>Eukaryota</taxon>
        <taxon>Fungi</taxon>
        <taxon>Dikarya</taxon>
        <taxon>Ascomycota</taxon>
        <taxon>Pezizomycotina</taxon>
        <taxon>Dothideomycetes</taxon>
        <taxon>Pleosporomycetidae</taxon>
        <taxon>Pleosporales</taxon>
        <taxon>Pleosporineae</taxon>
        <taxon>Pleosporaceae</taxon>
        <taxon>Bipolaris</taxon>
    </lineage>
</organism>
<feature type="region of interest" description="Disordered" evidence="1">
    <location>
        <begin position="216"/>
        <end position="302"/>
    </location>
</feature>
<feature type="region of interest" description="Disordered" evidence="1">
    <location>
        <begin position="377"/>
        <end position="449"/>
    </location>
</feature>
<feature type="compositionally biased region" description="Polar residues" evidence="1">
    <location>
        <begin position="44"/>
        <end position="54"/>
    </location>
</feature>
<accession>M2SKQ8</accession>
<dbReference type="AlphaFoldDB" id="M2SKQ8"/>
<gene>
    <name evidence="2" type="ORF">COCSADRAFT_161445</name>
</gene>
<feature type="compositionally biased region" description="Polar residues" evidence="1">
    <location>
        <begin position="110"/>
        <end position="124"/>
    </location>
</feature>
<feature type="compositionally biased region" description="Polar residues" evidence="1">
    <location>
        <begin position="244"/>
        <end position="268"/>
    </location>
</feature>
<sequence>MPPARIPRLRYRNPLPSASLPKSFHGSGPHPAYSTQEPPVAPDPTSNLPSTLAHSPSQPAPLTSSSLASLHSSTSSGNDSKSSKKKKKTSSVLGFLSLKEPSQAALDHIVQQQRKQNSGSSTPPSAAYHTGQKLPPYVPKVNSKWDGVPESVKQRDSPTSSPSIKDNRSSVSSKSSFGSHLKTTQWNHSNLSVMTDGTRNPPNSIASVSVSNLPRHETAMGLGSSPSTATFPNVGPYLADGPLTPTSLHSPSFSTQMADRSNLQSTRNRALDSLSDGRPSMDESIHSRPHSPASSTTSADTITMDTADTIFRKMNDRPSQGGLGREAPVAELQDRSKPDIVPESHDFLFQPQPQPPPAINTRNIDLSVAYSRPSDEFIPPYSPVRPVQNFSRPTAPTGPPPVQRNTFMTPYRRTPQAPALPTLYESSLASTNESEDDDDNGDARSIAPSTIAPSELSLHWYESPRERLGLGRRLQINDVLPWDEQRGGKVMLNLAQFSQLSIPPSPISIVASAATSPSPLDSGKEKEGSQQSSCHLRGTGKDNQCILR</sequence>
<dbReference type="Proteomes" id="UP000016934">
    <property type="component" value="Unassembled WGS sequence"/>
</dbReference>
<feature type="region of interest" description="Disordered" evidence="1">
    <location>
        <begin position="1"/>
        <end position="183"/>
    </location>
</feature>
<keyword evidence="3" id="KW-1185">Reference proteome</keyword>
<dbReference type="eggNOG" id="ENOG502SUCZ">
    <property type="taxonomic scope" value="Eukaryota"/>
</dbReference>
<dbReference type="HOGENOM" id="CLU_551117_0_0_1"/>
<feature type="compositionally biased region" description="Low complexity" evidence="1">
    <location>
        <begin position="293"/>
        <end position="302"/>
    </location>
</feature>
<reference evidence="3" key="2">
    <citation type="journal article" date="2013" name="PLoS Genet.">
        <title>Comparative genome structure, secondary metabolite, and effector coding capacity across Cochliobolus pathogens.</title>
        <authorList>
            <person name="Condon B.J."/>
            <person name="Leng Y."/>
            <person name="Wu D."/>
            <person name="Bushley K.E."/>
            <person name="Ohm R.A."/>
            <person name="Otillar R."/>
            <person name="Martin J."/>
            <person name="Schackwitz W."/>
            <person name="Grimwood J."/>
            <person name="MohdZainudin N."/>
            <person name="Xue C."/>
            <person name="Wang R."/>
            <person name="Manning V.A."/>
            <person name="Dhillon B."/>
            <person name="Tu Z.J."/>
            <person name="Steffenson B.J."/>
            <person name="Salamov A."/>
            <person name="Sun H."/>
            <person name="Lowry S."/>
            <person name="LaButti K."/>
            <person name="Han J."/>
            <person name="Copeland A."/>
            <person name="Lindquist E."/>
            <person name="Barry K."/>
            <person name="Schmutz J."/>
            <person name="Baker S.E."/>
            <person name="Ciuffetti L.M."/>
            <person name="Grigoriev I.V."/>
            <person name="Zhong S."/>
            <person name="Turgeon B.G."/>
        </authorList>
    </citation>
    <scope>NUCLEOTIDE SEQUENCE [LARGE SCALE GENOMIC DNA]</scope>
    <source>
        <strain evidence="3">ND90Pr / ATCC 201652</strain>
    </source>
</reference>
<dbReference type="OMA" id="SKWDGVP"/>
<proteinExistence type="predicted"/>
<dbReference type="OrthoDB" id="4117770at2759"/>
<dbReference type="RefSeq" id="XP_007701202.1">
    <property type="nucleotide sequence ID" value="XM_007703012.1"/>
</dbReference>
<feature type="region of interest" description="Disordered" evidence="1">
    <location>
        <begin position="509"/>
        <end position="548"/>
    </location>
</feature>
<feature type="compositionally biased region" description="Low complexity" evidence="1">
    <location>
        <begin position="55"/>
        <end position="80"/>
    </location>
</feature>
<feature type="compositionally biased region" description="Low complexity" evidence="1">
    <location>
        <begin position="509"/>
        <end position="519"/>
    </location>
</feature>
<evidence type="ECO:0000256" key="1">
    <source>
        <dbReference type="SAM" id="MobiDB-lite"/>
    </source>
</evidence>